<dbReference type="PANTHER" id="PTHR10061">
    <property type="entry name" value="S-FORMYLGLUTATHIONE HYDROLASE"/>
    <property type="match status" value="1"/>
</dbReference>
<keyword evidence="9" id="KW-1185">Reference proteome</keyword>
<evidence type="ECO:0000256" key="2">
    <source>
        <dbReference type="ARBA" id="ARBA00022487"/>
    </source>
</evidence>
<feature type="active site" description="Charge relay system" evidence="6">
    <location>
        <position position="150"/>
    </location>
</feature>
<dbReference type="Proteomes" id="UP000295719">
    <property type="component" value="Unassembled WGS sequence"/>
</dbReference>
<feature type="active site" description="Charge relay system" evidence="6">
    <location>
        <position position="260"/>
    </location>
</feature>
<dbReference type="InterPro" id="IPR014186">
    <property type="entry name" value="S-formylglutathione_hydrol"/>
</dbReference>
<gene>
    <name evidence="8" type="ORF">EDC52_101593</name>
</gene>
<organism evidence="8 9">
    <name type="scientific">Biostraticola tofi</name>
    <dbReference type="NCBI Taxonomy" id="466109"/>
    <lineage>
        <taxon>Bacteria</taxon>
        <taxon>Pseudomonadati</taxon>
        <taxon>Pseudomonadota</taxon>
        <taxon>Gammaproteobacteria</taxon>
        <taxon>Enterobacterales</taxon>
        <taxon>Bruguierivoracaceae</taxon>
        <taxon>Biostraticola</taxon>
    </lineage>
</organism>
<dbReference type="GO" id="GO:0046294">
    <property type="term" value="P:formaldehyde catabolic process"/>
    <property type="evidence" value="ECO:0007669"/>
    <property type="project" value="InterPro"/>
</dbReference>
<dbReference type="RefSeq" id="WP_131863798.1">
    <property type="nucleotide sequence ID" value="NZ_SMCR01000001.1"/>
</dbReference>
<comment type="caution">
    <text evidence="8">The sequence shown here is derived from an EMBL/GenBank/DDBJ whole genome shotgun (WGS) entry which is preliminary data.</text>
</comment>
<sequence length="282" mass="31190">MKALPERIDAHRMHGGWQYRYRHPSASTGTLMTYSVFVPPAAKDGRAPHVVYFLAGLTCNDLNFTQKSGAQRVAAELNLLLVMPDTSPRGDEVADDEGYDLGQGAGFYLNASQAPWSSHFRMYDYLSQELPGIINAQFAVSGRESVMGHSMGGHGALVMALRQPGRFRSVSAFAPIVSPSTVPWGKKAFTAYLGADEASWAAWDSCALLRDGSARPLPVLIDQGEDDEFLDSQLQPERLAQEAKARHWPLTLRRHAGYDHSYFFIASFVEDHLRFHAGYLNA</sequence>
<dbReference type="InterPro" id="IPR029058">
    <property type="entry name" value="AB_hydrolase_fold"/>
</dbReference>
<evidence type="ECO:0000256" key="6">
    <source>
        <dbReference type="PIRSR" id="PIRSR614186-1"/>
    </source>
</evidence>
<dbReference type="Pfam" id="PF00756">
    <property type="entry name" value="Esterase"/>
    <property type="match status" value="1"/>
</dbReference>
<reference evidence="8 9" key="1">
    <citation type="submission" date="2019-03" db="EMBL/GenBank/DDBJ databases">
        <title>Genomic Encyclopedia of Type Strains, Phase IV (KMG-IV): sequencing the most valuable type-strain genomes for metagenomic binning, comparative biology and taxonomic classification.</title>
        <authorList>
            <person name="Goeker M."/>
        </authorList>
    </citation>
    <scope>NUCLEOTIDE SEQUENCE [LARGE SCALE GENOMIC DNA]</scope>
    <source>
        <strain evidence="8 9">DSM 19580</strain>
    </source>
</reference>
<accession>A0A4R3Z6X2</accession>
<evidence type="ECO:0000256" key="1">
    <source>
        <dbReference type="ARBA" id="ARBA00005622"/>
    </source>
</evidence>
<name>A0A4R3Z6X2_9GAMM</name>
<evidence type="ECO:0000256" key="7">
    <source>
        <dbReference type="RuleBase" id="RU363068"/>
    </source>
</evidence>
<dbReference type="EMBL" id="SMCR01000001">
    <property type="protein sequence ID" value="TCW00245.1"/>
    <property type="molecule type" value="Genomic_DNA"/>
</dbReference>
<dbReference type="GO" id="GO:0052689">
    <property type="term" value="F:carboxylic ester hydrolase activity"/>
    <property type="evidence" value="ECO:0007669"/>
    <property type="project" value="UniProtKB-KW"/>
</dbReference>
<keyword evidence="3 7" id="KW-0378">Hydrolase</keyword>
<dbReference type="NCBIfam" id="TIGR02821">
    <property type="entry name" value="fghA_ester_D"/>
    <property type="match status" value="1"/>
</dbReference>
<dbReference type="AlphaFoldDB" id="A0A4R3Z6X2"/>
<dbReference type="FunFam" id="3.40.50.1820:FF:000002">
    <property type="entry name" value="S-formylglutathione hydrolase"/>
    <property type="match status" value="1"/>
</dbReference>
<proteinExistence type="inferred from homology"/>
<evidence type="ECO:0000313" key="9">
    <source>
        <dbReference type="Proteomes" id="UP000295719"/>
    </source>
</evidence>
<comment type="catalytic activity">
    <reaction evidence="4 7">
        <text>S-formylglutathione + H2O = formate + glutathione + H(+)</text>
        <dbReference type="Rhea" id="RHEA:14961"/>
        <dbReference type="ChEBI" id="CHEBI:15377"/>
        <dbReference type="ChEBI" id="CHEBI:15378"/>
        <dbReference type="ChEBI" id="CHEBI:15740"/>
        <dbReference type="ChEBI" id="CHEBI:57688"/>
        <dbReference type="ChEBI" id="CHEBI:57925"/>
        <dbReference type="EC" id="3.1.2.12"/>
    </reaction>
</comment>
<dbReference type="EC" id="3.1.2.12" evidence="5 7"/>
<comment type="function">
    <text evidence="7">Serine hydrolase involved in the detoxification of formaldehyde.</text>
</comment>
<dbReference type="GO" id="GO:0018738">
    <property type="term" value="F:S-formylglutathione hydrolase activity"/>
    <property type="evidence" value="ECO:0007669"/>
    <property type="project" value="UniProtKB-UniRule"/>
</dbReference>
<dbReference type="PANTHER" id="PTHR10061:SF1">
    <property type="entry name" value="S-FORMYLGLUTATHIONE HYDROLASE YEIG"/>
    <property type="match status" value="1"/>
</dbReference>
<dbReference type="OrthoDB" id="9782200at2"/>
<comment type="similarity">
    <text evidence="1 7">Belongs to the esterase D family.</text>
</comment>
<protein>
    <recommendedName>
        <fullName evidence="5 7">S-formylglutathione hydrolase</fullName>
        <ecNumber evidence="5 7">3.1.2.12</ecNumber>
    </recommendedName>
</protein>
<evidence type="ECO:0000313" key="8">
    <source>
        <dbReference type="EMBL" id="TCW00245.1"/>
    </source>
</evidence>
<dbReference type="GO" id="GO:0005829">
    <property type="term" value="C:cytosol"/>
    <property type="evidence" value="ECO:0007669"/>
    <property type="project" value="TreeGrafter"/>
</dbReference>
<keyword evidence="2 7" id="KW-0719">Serine esterase</keyword>
<dbReference type="InterPro" id="IPR000801">
    <property type="entry name" value="Esterase-like"/>
</dbReference>
<dbReference type="Gene3D" id="3.40.50.1820">
    <property type="entry name" value="alpha/beta hydrolase"/>
    <property type="match status" value="1"/>
</dbReference>
<evidence type="ECO:0000256" key="5">
    <source>
        <dbReference type="NCBIfam" id="TIGR02821"/>
    </source>
</evidence>
<evidence type="ECO:0000256" key="4">
    <source>
        <dbReference type="ARBA" id="ARBA00047590"/>
    </source>
</evidence>
<feature type="active site" description="Charge relay system" evidence="6">
    <location>
        <position position="227"/>
    </location>
</feature>
<evidence type="ECO:0000256" key="3">
    <source>
        <dbReference type="ARBA" id="ARBA00022801"/>
    </source>
</evidence>
<dbReference type="SUPFAM" id="SSF53474">
    <property type="entry name" value="alpha/beta-Hydrolases"/>
    <property type="match status" value="1"/>
</dbReference>